<feature type="compositionally biased region" description="Low complexity" evidence="4">
    <location>
        <begin position="229"/>
        <end position="250"/>
    </location>
</feature>
<dbReference type="EMBL" id="JBBBZM010000010">
    <property type="protein sequence ID" value="KAL0639536.1"/>
    <property type="molecule type" value="Genomic_DNA"/>
</dbReference>
<accession>A0ABR3GVC8</accession>
<evidence type="ECO:0000313" key="6">
    <source>
        <dbReference type="EMBL" id="KAL0639536.1"/>
    </source>
</evidence>
<feature type="region of interest" description="Disordered" evidence="4">
    <location>
        <begin position="65"/>
        <end position="126"/>
    </location>
</feature>
<dbReference type="Gene3D" id="1.10.510.10">
    <property type="entry name" value="Transferase(Phosphotransferase) domain 1"/>
    <property type="match status" value="1"/>
</dbReference>
<keyword evidence="2 3" id="KW-0067">ATP-binding</keyword>
<dbReference type="PANTHER" id="PTHR24346">
    <property type="entry name" value="MAP/MICROTUBULE AFFINITY-REGULATING KINASE"/>
    <property type="match status" value="1"/>
</dbReference>
<dbReference type="Gene3D" id="3.30.200.20">
    <property type="entry name" value="Phosphorylase Kinase, domain 1"/>
    <property type="match status" value="1"/>
</dbReference>
<dbReference type="InterPro" id="IPR011009">
    <property type="entry name" value="Kinase-like_dom_sf"/>
</dbReference>
<proteinExistence type="predicted"/>
<feature type="region of interest" description="Disordered" evidence="4">
    <location>
        <begin position="1"/>
        <end position="31"/>
    </location>
</feature>
<dbReference type="SUPFAM" id="SSF56112">
    <property type="entry name" value="Protein kinase-like (PK-like)"/>
    <property type="match status" value="1"/>
</dbReference>
<dbReference type="PROSITE" id="PS50011">
    <property type="entry name" value="PROTEIN_KINASE_DOM"/>
    <property type="match status" value="1"/>
</dbReference>
<feature type="compositionally biased region" description="Low complexity" evidence="4">
    <location>
        <begin position="178"/>
        <end position="195"/>
    </location>
</feature>
<evidence type="ECO:0000256" key="3">
    <source>
        <dbReference type="PROSITE-ProRule" id="PRU10141"/>
    </source>
</evidence>
<evidence type="ECO:0000256" key="4">
    <source>
        <dbReference type="SAM" id="MobiDB-lite"/>
    </source>
</evidence>
<dbReference type="InterPro" id="IPR008271">
    <property type="entry name" value="Ser/Thr_kinase_AS"/>
</dbReference>
<feature type="compositionally biased region" description="Polar residues" evidence="4">
    <location>
        <begin position="142"/>
        <end position="156"/>
    </location>
</feature>
<dbReference type="PANTHER" id="PTHR24346:SF76">
    <property type="entry name" value="NON-SPECIFIC SERINE_THREONINE PROTEIN KINASE"/>
    <property type="match status" value="1"/>
</dbReference>
<gene>
    <name evidence="6" type="ORF">Q9L58_001362</name>
</gene>
<dbReference type="Proteomes" id="UP001447188">
    <property type="component" value="Unassembled WGS sequence"/>
</dbReference>
<feature type="region of interest" description="Disordered" evidence="4">
    <location>
        <begin position="470"/>
        <end position="507"/>
    </location>
</feature>
<evidence type="ECO:0000259" key="5">
    <source>
        <dbReference type="PROSITE" id="PS50011"/>
    </source>
</evidence>
<protein>
    <recommendedName>
        <fullName evidence="5">Protein kinase domain-containing protein</fullName>
    </recommendedName>
</protein>
<dbReference type="InterPro" id="IPR000719">
    <property type="entry name" value="Prot_kinase_dom"/>
</dbReference>
<feature type="binding site" evidence="3">
    <location>
        <position position="338"/>
    </location>
    <ligand>
        <name>ATP</name>
        <dbReference type="ChEBI" id="CHEBI:30616"/>
    </ligand>
</feature>
<evidence type="ECO:0000313" key="7">
    <source>
        <dbReference type="Proteomes" id="UP001447188"/>
    </source>
</evidence>
<evidence type="ECO:0000256" key="1">
    <source>
        <dbReference type="ARBA" id="ARBA00022741"/>
    </source>
</evidence>
<dbReference type="Pfam" id="PF00069">
    <property type="entry name" value="Pkinase"/>
    <property type="match status" value="1"/>
</dbReference>
<name>A0ABR3GVC8_9PEZI</name>
<feature type="domain" description="Protein kinase" evidence="5">
    <location>
        <begin position="303"/>
        <end position="623"/>
    </location>
</feature>
<evidence type="ECO:0000256" key="2">
    <source>
        <dbReference type="ARBA" id="ARBA00022840"/>
    </source>
</evidence>
<dbReference type="SMART" id="SM00220">
    <property type="entry name" value="S_TKc"/>
    <property type="match status" value="1"/>
</dbReference>
<comment type="caution">
    <text evidence="6">The sequence shown here is derived from an EMBL/GenBank/DDBJ whole genome shotgun (WGS) entry which is preliminary data.</text>
</comment>
<keyword evidence="7" id="KW-1185">Reference proteome</keyword>
<feature type="compositionally biased region" description="Low complexity" evidence="4">
    <location>
        <begin position="22"/>
        <end position="31"/>
    </location>
</feature>
<keyword evidence="1 3" id="KW-0547">Nucleotide-binding</keyword>
<organism evidence="6 7">
    <name type="scientific">Discina gigas</name>
    <dbReference type="NCBI Taxonomy" id="1032678"/>
    <lineage>
        <taxon>Eukaryota</taxon>
        <taxon>Fungi</taxon>
        <taxon>Dikarya</taxon>
        <taxon>Ascomycota</taxon>
        <taxon>Pezizomycotina</taxon>
        <taxon>Pezizomycetes</taxon>
        <taxon>Pezizales</taxon>
        <taxon>Discinaceae</taxon>
        <taxon>Discina</taxon>
    </lineage>
</organism>
<dbReference type="InterPro" id="IPR017441">
    <property type="entry name" value="Protein_kinase_ATP_BS"/>
</dbReference>
<dbReference type="PROSITE" id="PS00107">
    <property type="entry name" value="PROTEIN_KINASE_ATP"/>
    <property type="match status" value="1"/>
</dbReference>
<sequence>MDRGANVHTKFGRLKIDSTPRTSHLTGSALSSSSHVHVNHSAPIAMHPLAIPAPRLELDQHYDSRENSSGLNLGDDLPRSSYIPTGGFMEKANRQRKSSITFDPTVKLESGRHLPLQSPLPRAIMPDGSAKKQYFQQRPPIRSNTWSEQDPPQTSLPRVRSGAIGYGERRLRSQQVGSPDELSSLTSESTISPMSEDFRTPPPSADPFGLFFPRSIADSPLSEDPLDNSCWSSPRRLSSSARNKSFSSLDGRTRSRSRRSCSDRSASPRFGSSSQLSPANLFLTTFSSVPAEPDSEGQEVGSYVLGKQVGYGGFSVVKEAITIEDGMEIKRAVKIVRKRVRDVDCENDTIQAEFDHEVSLWRCLSHPNILPLIAVYDTPFATFAFMRLNQGGSLYDLIKLNRQGLSAKLAQKYAFQLACALRYLHEDMRIIHRDVKLENCLVDMSTDADGGGTLQLCDFGMAEFMKNTHDDGDDDSDSSGNGNAFTLDPRPGRRSRRKSSSASSTMSVITSTAMGSLEYAAPEILAEKSLIPHYTSAVDMWAFGVSVYALFTGTLPFSHNFQPRLQNLILQGEWNVETLKGCKGLVEAGREETRKVLEVVKGCLSMEVDKRWDIRAVLESRWFEDFGGESP</sequence>
<reference evidence="6 7" key="1">
    <citation type="submission" date="2024-02" db="EMBL/GenBank/DDBJ databases">
        <title>Discinaceae phylogenomics.</title>
        <authorList>
            <person name="Dirks A.C."/>
            <person name="James T.Y."/>
        </authorList>
    </citation>
    <scope>NUCLEOTIDE SEQUENCE [LARGE SCALE GENOMIC DNA]</scope>
    <source>
        <strain evidence="6 7">ACD0624</strain>
    </source>
</reference>
<feature type="region of interest" description="Disordered" evidence="4">
    <location>
        <begin position="166"/>
        <end position="274"/>
    </location>
</feature>
<dbReference type="PROSITE" id="PS00108">
    <property type="entry name" value="PROTEIN_KINASE_ST"/>
    <property type="match status" value="1"/>
</dbReference>
<feature type="region of interest" description="Disordered" evidence="4">
    <location>
        <begin position="141"/>
        <end position="160"/>
    </location>
</feature>